<dbReference type="Proteomes" id="UP000198510">
    <property type="component" value="Unassembled WGS sequence"/>
</dbReference>
<evidence type="ECO:0000313" key="2">
    <source>
        <dbReference type="Proteomes" id="UP000198510"/>
    </source>
</evidence>
<evidence type="ECO:0000313" key="1">
    <source>
        <dbReference type="EMBL" id="SDM05155.1"/>
    </source>
</evidence>
<dbReference type="GO" id="GO:0004392">
    <property type="term" value="F:heme oxygenase (decyclizing) activity"/>
    <property type="evidence" value="ECO:0007669"/>
    <property type="project" value="InterPro"/>
</dbReference>
<reference evidence="1 2" key="1">
    <citation type="submission" date="2016-10" db="EMBL/GenBank/DDBJ databases">
        <authorList>
            <person name="de Groot N.N."/>
        </authorList>
    </citation>
    <scope>NUCLEOTIDE SEQUENCE [LARGE SCALE GENOMIC DNA]</scope>
    <source>
        <strain evidence="1 2">DSM 25186</strain>
    </source>
</reference>
<dbReference type="Pfam" id="PF01126">
    <property type="entry name" value="Heme_oxygenase"/>
    <property type="match status" value="1"/>
</dbReference>
<dbReference type="SUPFAM" id="SSF48613">
    <property type="entry name" value="Heme oxygenase-like"/>
    <property type="match status" value="1"/>
</dbReference>
<proteinExistence type="predicted"/>
<dbReference type="GO" id="GO:0006788">
    <property type="term" value="P:heme oxidation"/>
    <property type="evidence" value="ECO:0007669"/>
    <property type="project" value="InterPro"/>
</dbReference>
<accession>A0A1G9Q485</accession>
<dbReference type="CDD" id="cd19166">
    <property type="entry name" value="HemeO-bac"/>
    <property type="match status" value="1"/>
</dbReference>
<sequence length="158" mass="18124">MHAFYTSLYLQSSNFTSASFHLPIEDHVNALHKEIKQFHIPHQQESYRCPECKDEADLLGISYVLEGSRLGGAVIRKMIRKQAWYHTDLDFFYLQGSSETLGAGWRNFLEVLENTTLTAEQEIRLQMAAINTFLCLEHLMNHLRKSAMVPVPVPNKAS</sequence>
<dbReference type="Gene3D" id="1.20.910.10">
    <property type="entry name" value="Heme oxygenase-like"/>
    <property type="match status" value="1"/>
</dbReference>
<keyword evidence="2" id="KW-1185">Reference proteome</keyword>
<organism evidence="1 2">
    <name type="scientific">Catalinimonas alkaloidigena</name>
    <dbReference type="NCBI Taxonomy" id="1075417"/>
    <lineage>
        <taxon>Bacteria</taxon>
        <taxon>Pseudomonadati</taxon>
        <taxon>Bacteroidota</taxon>
        <taxon>Cytophagia</taxon>
        <taxon>Cytophagales</taxon>
        <taxon>Catalimonadaceae</taxon>
        <taxon>Catalinimonas</taxon>
    </lineage>
</organism>
<dbReference type="EMBL" id="FNFO01000010">
    <property type="protein sequence ID" value="SDM05155.1"/>
    <property type="molecule type" value="Genomic_DNA"/>
</dbReference>
<name>A0A1G9Q485_9BACT</name>
<dbReference type="InterPro" id="IPR016084">
    <property type="entry name" value="Haem_Oase-like_multi-hlx"/>
</dbReference>
<gene>
    <name evidence="1" type="ORF">SAMN05421823_11016</name>
</gene>
<dbReference type="InterPro" id="IPR016053">
    <property type="entry name" value="Haem_Oase-like"/>
</dbReference>
<protein>
    <submittedName>
        <fullName evidence="1">Heme oxygenase</fullName>
    </submittedName>
</protein>
<dbReference type="AlphaFoldDB" id="A0A1G9Q485"/>